<dbReference type="Proteomes" id="UP000078507">
    <property type="component" value="Unassembled WGS sequence"/>
</dbReference>
<dbReference type="OrthoDB" id="3078246at2"/>
<dbReference type="AlphaFoldDB" id="A0A178YKB6"/>
<gene>
    <name evidence="2" type="ORF">ATB98_22390</name>
</gene>
<proteinExistence type="predicted"/>
<dbReference type="EMBL" id="LNQB01000065">
    <property type="protein sequence ID" value="OAP47393.1"/>
    <property type="molecule type" value="Genomic_DNA"/>
</dbReference>
<sequence length="147" mass="16087">MQQARKYVSSDNYVPEGEIPQNAATNFTSPDCGSYQGTASGPPLMAGQGLLAINGNTDLSSCIVGKDGANVSSIYLVNMPRFSFYQYQVNVYGQGPSGAGSWYFYLYFTDQTGDTYKLKLFRSEPAWHYVQFNSDAPGIVQVTWDGA</sequence>
<reference evidence="2 3" key="1">
    <citation type="submission" date="2015-11" db="EMBL/GenBank/DDBJ databases">
        <title>Ensifer anhuiense sp. nov., an effective nitrogen fixation bacterium with Glycine soja.</title>
        <authorList>
            <person name="Yan H."/>
            <person name="Chen W."/>
        </authorList>
    </citation>
    <scope>NUCLEOTIDE SEQUENCE [LARGE SCALE GENOMIC DNA]</scope>
    <source>
        <strain evidence="2 3">LMG 7837</strain>
    </source>
</reference>
<name>A0A178YKB6_SINSA</name>
<keyword evidence="3" id="KW-1185">Reference proteome</keyword>
<evidence type="ECO:0000256" key="1">
    <source>
        <dbReference type="SAM" id="MobiDB-lite"/>
    </source>
</evidence>
<comment type="caution">
    <text evidence="2">The sequence shown here is derived from an EMBL/GenBank/DDBJ whole genome shotgun (WGS) entry which is preliminary data.</text>
</comment>
<feature type="region of interest" description="Disordered" evidence="1">
    <location>
        <begin position="1"/>
        <end position="20"/>
    </location>
</feature>
<organism evidence="2 3">
    <name type="scientific">Sinorhizobium saheli</name>
    <dbReference type="NCBI Taxonomy" id="36856"/>
    <lineage>
        <taxon>Bacteria</taxon>
        <taxon>Pseudomonadati</taxon>
        <taxon>Pseudomonadota</taxon>
        <taxon>Alphaproteobacteria</taxon>
        <taxon>Hyphomicrobiales</taxon>
        <taxon>Rhizobiaceae</taxon>
        <taxon>Sinorhizobium/Ensifer group</taxon>
        <taxon>Sinorhizobium</taxon>
    </lineage>
</organism>
<evidence type="ECO:0000313" key="2">
    <source>
        <dbReference type="EMBL" id="OAP47393.1"/>
    </source>
</evidence>
<accession>A0A178YKB6</accession>
<dbReference type="RefSeq" id="WP_066871783.1">
    <property type="nucleotide sequence ID" value="NZ_LNQB01000065.1"/>
</dbReference>
<evidence type="ECO:0000313" key="3">
    <source>
        <dbReference type="Proteomes" id="UP000078507"/>
    </source>
</evidence>
<protein>
    <submittedName>
        <fullName evidence="2">Uncharacterized protein</fullName>
    </submittedName>
</protein>